<evidence type="ECO:0000256" key="8">
    <source>
        <dbReference type="ARBA" id="ARBA00022553"/>
    </source>
</evidence>
<evidence type="ECO:0000256" key="11">
    <source>
        <dbReference type="ARBA" id="ARBA00022827"/>
    </source>
</evidence>
<reference evidence="17" key="2">
    <citation type="submission" date="2025-08" db="UniProtKB">
        <authorList>
            <consortium name="Ensembl"/>
        </authorList>
    </citation>
    <scope>IDENTIFICATION</scope>
    <source>
        <strain evidence="17">Glennie</strain>
    </source>
</reference>
<keyword evidence="11 15" id="KW-0274">FAD</keyword>
<accession>F7BUR2</accession>
<name>F7BUR2_ORNAN</name>
<dbReference type="OMA" id="DPHNKKM"/>
<dbReference type="CDD" id="cd02030">
    <property type="entry name" value="NDUO42"/>
    <property type="match status" value="1"/>
</dbReference>
<dbReference type="GO" id="GO:0005743">
    <property type="term" value="C:mitochondrial inner membrane"/>
    <property type="evidence" value="ECO:0007669"/>
    <property type="project" value="Ensembl"/>
</dbReference>
<dbReference type="FunFam" id="3.40.50.300:FF:000837">
    <property type="entry name" value="NADH dehydrogenase [ubiquinone] 1 alpha subcomplex subunit 10, mitochondrial"/>
    <property type="match status" value="1"/>
</dbReference>
<comment type="similarity">
    <text evidence="4 15">Belongs to the complex I NDUFA10 subunit family.</text>
</comment>
<comment type="cofactor">
    <cofactor evidence="1 15">
        <name>FAD</name>
        <dbReference type="ChEBI" id="CHEBI:57692"/>
    </cofactor>
</comment>
<evidence type="ECO:0000256" key="10">
    <source>
        <dbReference type="ARBA" id="ARBA00022660"/>
    </source>
</evidence>
<dbReference type="Proteomes" id="UP000002279">
    <property type="component" value="Chromosome 7"/>
</dbReference>
<dbReference type="HOGENOM" id="CLU_050591_0_0_1"/>
<dbReference type="InterPro" id="IPR015828">
    <property type="entry name" value="NDUFA10"/>
</dbReference>
<reference evidence="17 18" key="1">
    <citation type="journal article" date="2008" name="Nature">
        <title>Genome analysis of the platypus reveals unique signatures of evolution.</title>
        <authorList>
            <person name="Warren W.C."/>
            <person name="Hillier L.W."/>
            <person name="Marshall Graves J.A."/>
            <person name="Birney E."/>
            <person name="Ponting C.P."/>
            <person name="Grutzner F."/>
            <person name="Belov K."/>
            <person name="Miller W."/>
            <person name="Clarke L."/>
            <person name="Chinwalla A.T."/>
            <person name="Yang S.P."/>
            <person name="Heger A."/>
            <person name="Locke D.P."/>
            <person name="Miethke P."/>
            <person name="Waters P.D."/>
            <person name="Veyrunes F."/>
            <person name="Fulton L."/>
            <person name="Fulton B."/>
            <person name="Graves T."/>
            <person name="Wallis J."/>
            <person name="Puente X.S."/>
            <person name="Lopez-Otin C."/>
            <person name="Ordonez G.R."/>
            <person name="Eichler E.E."/>
            <person name="Chen L."/>
            <person name="Cheng Z."/>
            <person name="Deakin J.E."/>
            <person name="Alsop A."/>
            <person name="Thompson K."/>
            <person name="Kirby P."/>
            <person name="Papenfuss A.T."/>
            <person name="Wakefield M.J."/>
            <person name="Olender T."/>
            <person name="Lancet D."/>
            <person name="Huttley G.A."/>
            <person name="Smit A.F."/>
            <person name="Pask A."/>
            <person name="Temple-Smith P."/>
            <person name="Batzer M.A."/>
            <person name="Walker J.A."/>
            <person name="Konkel M.K."/>
            <person name="Harris R.S."/>
            <person name="Whittington C.M."/>
            <person name="Wong E.S."/>
            <person name="Gemmell N.J."/>
            <person name="Buschiazzo E."/>
            <person name="Vargas Jentzsch I.M."/>
            <person name="Merkel A."/>
            <person name="Schmitz J."/>
            <person name="Zemann A."/>
            <person name="Churakov G."/>
            <person name="Kriegs J.O."/>
            <person name="Brosius J."/>
            <person name="Murchison E.P."/>
            <person name="Sachidanandam R."/>
            <person name="Smith C."/>
            <person name="Hannon G.J."/>
            <person name="Tsend-Ayush E."/>
            <person name="McMillan D."/>
            <person name="Attenborough R."/>
            <person name="Rens W."/>
            <person name="Ferguson-Smith M."/>
            <person name="Lefevre C.M."/>
            <person name="Sharp J.A."/>
            <person name="Nicholas K.R."/>
            <person name="Ray D.A."/>
            <person name="Kube M."/>
            <person name="Reinhardt R."/>
            <person name="Pringle T.H."/>
            <person name="Taylor J."/>
            <person name="Jones R.C."/>
            <person name="Nixon B."/>
            <person name="Dacheux J.L."/>
            <person name="Niwa H."/>
            <person name="Sekita Y."/>
            <person name="Huang X."/>
            <person name="Stark A."/>
            <person name="Kheradpour P."/>
            <person name="Kellis M."/>
            <person name="Flicek P."/>
            <person name="Chen Y."/>
            <person name="Webber C."/>
            <person name="Hardison R."/>
            <person name="Nelson J."/>
            <person name="Hallsworth-Pepin K."/>
            <person name="Delehaunty K."/>
            <person name="Markovic C."/>
            <person name="Minx P."/>
            <person name="Feng Y."/>
            <person name="Kremitzki C."/>
            <person name="Mitreva M."/>
            <person name="Glasscock J."/>
            <person name="Wylie T."/>
            <person name="Wohldmann P."/>
            <person name="Thiru P."/>
            <person name="Nhan M.N."/>
            <person name="Pohl C.S."/>
            <person name="Smith S.M."/>
            <person name="Hou S."/>
            <person name="Nefedov M."/>
            <person name="de Jong P.J."/>
            <person name="Renfree M.B."/>
            <person name="Mardis E.R."/>
            <person name="Wilson R.K."/>
        </authorList>
    </citation>
    <scope>NUCLEOTIDE SEQUENCE [LARGE SCALE GENOMIC DNA]</scope>
    <source>
        <strain evidence="17 18">Glennie</strain>
    </source>
</reference>
<dbReference type="GeneID" id="100080496"/>
<dbReference type="PANTHER" id="PTHR10513:SF15">
    <property type="entry name" value="NADH DEHYDROGENASE [UBIQUINONE] 1 ALPHA SUBCOMPLEX SUBUNIT 10, MITOCHONDRIAL"/>
    <property type="match status" value="1"/>
</dbReference>
<evidence type="ECO:0000256" key="7">
    <source>
        <dbReference type="ARBA" id="ARBA00022448"/>
    </source>
</evidence>
<gene>
    <name evidence="17" type="primary">NDUFA10</name>
</gene>
<dbReference type="KEGG" id="oaa:100080496"/>
<keyword evidence="10 15" id="KW-0679">Respiratory chain</keyword>
<dbReference type="PANTHER" id="PTHR10513">
    <property type="entry name" value="DEOXYNUCLEOSIDE KINASE"/>
    <property type="match status" value="1"/>
</dbReference>
<evidence type="ECO:0000256" key="14">
    <source>
        <dbReference type="ARBA" id="ARBA00023128"/>
    </source>
</evidence>
<dbReference type="Gene3D" id="3.40.50.300">
    <property type="entry name" value="P-loop containing nucleotide triphosphate hydrolases"/>
    <property type="match status" value="1"/>
</dbReference>
<dbReference type="Bgee" id="ENSOANG00000002908">
    <property type="expression patterns" value="Expressed in heart and 8 other cell types or tissues"/>
</dbReference>
<protein>
    <recommendedName>
        <fullName evidence="6 15">NADH dehydrogenase [ubiquinone] 1 alpha subcomplex subunit 10, mitochondrial</fullName>
    </recommendedName>
</protein>
<dbReference type="CTD" id="4705"/>
<dbReference type="PIRSF" id="PIRSF000543">
    <property type="entry name" value="NADH_UQ_42KD"/>
    <property type="match status" value="1"/>
</dbReference>
<dbReference type="OrthoDB" id="17400at2759"/>
<dbReference type="GO" id="GO:0006120">
    <property type="term" value="P:mitochondrial electron transport, NADH to ubiquinone"/>
    <property type="evidence" value="ECO:0000318"/>
    <property type="project" value="GO_Central"/>
</dbReference>
<keyword evidence="8" id="KW-0597">Phosphoprotein</keyword>
<dbReference type="GO" id="GO:0045271">
    <property type="term" value="C:respiratory chain complex I"/>
    <property type="evidence" value="ECO:0000318"/>
    <property type="project" value="GO_Central"/>
</dbReference>
<evidence type="ECO:0000256" key="12">
    <source>
        <dbReference type="ARBA" id="ARBA00022946"/>
    </source>
</evidence>
<dbReference type="AlphaFoldDB" id="F7BUR2"/>
<evidence type="ECO:0000256" key="9">
    <source>
        <dbReference type="ARBA" id="ARBA00022630"/>
    </source>
</evidence>
<keyword evidence="18" id="KW-1185">Reference proteome</keyword>
<evidence type="ECO:0000256" key="2">
    <source>
        <dbReference type="ARBA" id="ARBA00003195"/>
    </source>
</evidence>
<evidence type="ECO:0000256" key="3">
    <source>
        <dbReference type="ARBA" id="ARBA00004305"/>
    </source>
</evidence>
<evidence type="ECO:0000256" key="6">
    <source>
        <dbReference type="ARBA" id="ARBA00017279"/>
    </source>
</evidence>
<comment type="subunit">
    <text evidence="5">Complex I is composed of 45 different subunits. This a component of the hydrophobic protein fraction.</text>
</comment>
<keyword evidence="13 15" id="KW-0249">Electron transport</keyword>
<dbReference type="FunCoup" id="F7BUR2">
    <property type="interactions" value="1612"/>
</dbReference>
<evidence type="ECO:0000313" key="17">
    <source>
        <dbReference type="Ensembl" id="ENSOANP00000004619.4"/>
    </source>
</evidence>
<reference evidence="17" key="3">
    <citation type="submission" date="2025-09" db="UniProtKB">
        <authorList>
            <consortium name="Ensembl"/>
        </authorList>
    </citation>
    <scope>IDENTIFICATION</scope>
    <source>
        <strain evidence="17">Glennie</strain>
    </source>
</reference>
<evidence type="ECO:0000256" key="5">
    <source>
        <dbReference type="ARBA" id="ARBA00011514"/>
    </source>
</evidence>
<dbReference type="RefSeq" id="XP_028924860.1">
    <property type="nucleotide sequence ID" value="XM_029069027.2"/>
</dbReference>
<dbReference type="GO" id="GO:0005759">
    <property type="term" value="C:mitochondrial matrix"/>
    <property type="evidence" value="ECO:0007669"/>
    <property type="project" value="UniProtKB-SubCell"/>
</dbReference>
<dbReference type="InterPro" id="IPR027417">
    <property type="entry name" value="P-loop_NTPase"/>
</dbReference>
<evidence type="ECO:0000259" key="16">
    <source>
        <dbReference type="Pfam" id="PF01712"/>
    </source>
</evidence>
<dbReference type="InterPro" id="IPR050566">
    <property type="entry name" value="Deoxyribonucleoside_kinase"/>
</dbReference>
<keyword evidence="14 15" id="KW-0496">Mitochondrion</keyword>
<proteinExistence type="inferred from homology"/>
<dbReference type="Ensembl" id="ENSOANT00000004620.4">
    <property type="protein sequence ID" value="ENSOANP00000004619.4"/>
    <property type="gene ID" value="ENSOANG00000002908.4"/>
</dbReference>
<sequence length="353" mass="40796">MGWAVLTLRPAARGLLGARVSAAVGIHTSAQSQKLYTFWDYIFGERTTKRLTEKSRVITVDGNLCSGKSKLAKGLAEKLGLRHFPEADVYYLDRSVGDGTIKNLDYGASSSLEVFYDNPRSSDGNSYRLQSWLYTSRLLQYADALEHLLSTGQGVVLERSIFSDFVFLEAMFNQGYIRKQCVEHYNEVKRITICEYLPPHVAIYIDMPVPEVQKKIQEKGDPHEMKVSPAYLQDIENAYKKTFLPEMSEKCEVLQYTPKEAQNVEKVLEDYQYLKFDKGPWLEQDNVSFHHLRLLVQNKYDVVNYATIPEFIPELTIGAHKAYRLYHEFRNLKGRKYARGYNEEVGDKWIWLK</sequence>
<evidence type="ECO:0000256" key="13">
    <source>
        <dbReference type="ARBA" id="ARBA00022982"/>
    </source>
</evidence>
<organism evidence="17 18">
    <name type="scientific">Ornithorhynchus anatinus</name>
    <name type="common">Duckbill platypus</name>
    <dbReference type="NCBI Taxonomy" id="9258"/>
    <lineage>
        <taxon>Eukaryota</taxon>
        <taxon>Metazoa</taxon>
        <taxon>Chordata</taxon>
        <taxon>Craniata</taxon>
        <taxon>Vertebrata</taxon>
        <taxon>Euteleostomi</taxon>
        <taxon>Mammalia</taxon>
        <taxon>Monotremata</taxon>
        <taxon>Ornithorhynchidae</taxon>
        <taxon>Ornithorhynchus</taxon>
    </lineage>
</organism>
<comment type="function">
    <text evidence="2 15">Accessory subunit of the mitochondrial membrane respiratory chain NADH dehydrogenase (Complex I), that is believed not to be involved in catalysis. Complex I functions in the transfer of electrons from NADH to the respiratory chain. The immediate electron acceptor for the enzyme is believed to be ubiquinone.</text>
</comment>
<keyword evidence="7 15" id="KW-0813">Transport</keyword>
<dbReference type="SUPFAM" id="SSF52540">
    <property type="entry name" value="P-loop containing nucleoside triphosphate hydrolases"/>
    <property type="match status" value="1"/>
</dbReference>
<evidence type="ECO:0000256" key="1">
    <source>
        <dbReference type="ARBA" id="ARBA00001974"/>
    </source>
</evidence>
<dbReference type="STRING" id="9258.ENSOANP00000004619"/>
<dbReference type="Pfam" id="PF01712">
    <property type="entry name" value="dNK"/>
    <property type="match status" value="1"/>
</dbReference>
<dbReference type="InParanoid" id="F7BUR2"/>
<keyword evidence="9 15" id="KW-0285">Flavoprotein</keyword>
<evidence type="ECO:0000256" key="15">
    <source>
        <dbReference type="PIRNR" id="PIRNR000543"/>
    </source>
</evidence>
<dbReference type="InterPro" id="IPR031314">
    <property type="entry name" value="DNK_dom"/>
</dbReference>
<dbReference type="GeneTree" id="ENSGT00390000016151"/>
<comment type="subcellular location">
    <subcellularLocation>
        <location evidence="3 15">Mitochondrion matrix</location>
    </subcellularLocation>
</comment>
<dbReference type="eggNOG" id="KOG3877">
    <property type="taxonomic scope" value="Eukaryota"/>
</dbReference>
<feature type="domain" description="Deoxynucleoside kinase" evidence="16">
    <location>
        <begin position="58"/>
        <end position="245"/>
    </location>
</feature>
<dbReference type="GO" id="GO:0005737">
    <property type="term" value="C:cytoplasm"/>
    <property type="evidence" value="ECO:0000318"/>
    <property type="project" value="GO_Central"/>
</dbReference>
<keyword evidence="12" id="KW-0809">Transit peptide</keyword>
<evidence type="ECO:0000256" key="4">
    <source>
        <dbReference type="ARBA" id="ARBA00008606"/>
    </source>
</evidence>
<evidence type="ECO:0000313" key="18">
    <source>
        <dbReference type="Proteomes" id="UP000002279"/>
    </source>
</evidence>